<comment type="caution">
    <text evidence="2">The sequence shown here is derived from an EMBL/GenBank/DDBJ whole genome shotgun (WGS) entry which is preliminary data.</text>
</comment>
<sequence>MSRPAQASGGPSRGAPLESVRTMPQNFPLTAAFELTPADAETVLIRLNLPAGNDDVTQAYALVTAHQDQIIRAALDGSDLCEQTDCALEAIEDLLRAHHGLTARATLPTTGAL</sequence>
<proteinExistence type="predicted"/>
<evidence type="ECO:0000313" key="3">
    <source>
        <dbReference type="Proteomes" id="UP001185331"/>
    </source>
</evidence>
<organism evidence="2 3">
    <name type="scientific">Deinococcus soli</name>
    <name type="common">ex Cha et al. 2016</name>
    <dbReference type="NCBI Taxonomy" id="1309411"/>
    <lineage>
        <taxon>Bacteria</taxon>
        <taxon>Thermotogati</taxon>
        <taxon>Deinococcota</taxon>
        <taxon>Deinococci</taxon>
        <taxon>Deinococcales</taxon>
        <taxon>Deinococcaceae</taxon>
        <taxon>Deinococcus</taxon>
    </lineage>
</organism>
<evidence type="ECO:0000313" key="2">
    <source>
        <dbReference type="EMBL" id="MDR6219027.1"/>
    </source>
</evidence>
<dbReference type="AlphaFoldDB" id="A0AAE3XCS6"/>
<dbReference type="EMBL" id="JAVDQK010000005">
    <property type="protein sequence ID" value="MDR6219027.1"/>
    <property type="molecule type" value="Genomic_DNA"/>
</dbReference>
<name>A0AAE3XCS6_9DEIO</name>
<evidence type="ECO:0000256" key="1">
    <source>
        <dbReference type="SAM" id="MobiDB-lite"/>
    </source>
</evidence>
<accession>A0AAE3XCS6</accession>
<reference evidence="2" key="1">
    <citation type="submission" date="2023-07" db="EMBL/GenBank/DDBJ databases">
        <title>Sorghum-associated microbial communities from plants grown in Nebraska, USA.</title>
        <authorList>
            <person name="Schachtman D."/>
        </authorList>
    </citation>
    <scope>NUCLEOTIDE SEQUENCE</scope>
    <source>
        <strain evidence="2">BE330</strain>
    </source>
</reference>
<dbReference type="RefSeq" id="WP_309854052.1">
    <property type="nucleotide sequence ID" value="NZ_JAVDQJ010000004.1"/>
</dbReference>
<dbReference type="Proteomes" id="UP001185331">
    <property type="component" value="Unassembled WGS sequence"/>
</dbReference>
<gene>
    <name evidence="2" type="ORF">J2Y00_002624</name>
</gene>
<protein>
    <submittedName>
        <fullName evidence="2">Uncharacterized protein</fullName>
    </submittedName>
</protein>
<feature type="region of interest" description="Disordered" evidence="1">
    <location>
        <begin position="1"/>
        <end position="21"/>
    </location>
</feature>